<keyword evidence="2" id="KW-1185">Reference proteome</keyword>
<gene>
    <name evidence="1" type="ORF">JR316_0011975</name>
</gene>
<evidence type="ECO:0000313" key="2">
    <source>
        <dbReference type="Proteomes" id="UP000664032"/>
    </source>
</evidence>
<dbReference type="Proteomes" id="UP000664032">
    <property type="component" value="Unassembled WGS sequence"/>
</dbReference>
<dbReference type="EMBL" id="JAFIQS020000011">
    <property type="protein sequence ID" value="KAH9476400.1"/>
    <property type="molecule type" value="Genomic_DNA"/>
</dbReference>
<proteinExistence type="predicted"/>
<evidence type="ECO:0000313" key="1">
    <source>
        <dbReference type="EMBL" id="KAH9476400.1"/>
    </source>
</evidence>
<protein>
    <submittedName>
        <fullName evidence="1">Uncharacterized protein</fullName>
    </submittedName>
</protein>
<sequence length="435" mass="47494">MFVVARWECMVFLTTILVPLAVNAFTFTNTNPSQCDDLTIQWTGGQPPFNLLVIPPTLRLQNISIPSSAFSHNTGTFTTQLRLAENQHVIFALSDASGITAGGITAVLEVGPSISGAQCDITNHVPDFFFSTDQELTQCQSYPFTQYPDAIQPVTIIGFIPQGSSLIFNPPEGPSFSWNPVNLTEGTSIVFYMTDSQGRNGGTGPVDAVARSDDQSCLETASSSGNPLHSGAPGATSNSHTPLVAGVVAVVATLILVLTFSFFYIRRRRNQRPTVKMGPRKPIDPPVYEHARSPALEGDSYLMVPTKYTDVHVSEVESTTAHARKQQMILEYRVENKSFHSGLSRNHSMTQYPPSASEPTLYFDTSSHSTLRSYSSMVATSEDSDLRKQYKSPPRLIVHTDIAELEVEALEIPPQYSEGRVPIPGLVTSESQDTT</sequence>
<accession>A0ACB8GLQ3</accession>
<name>A0ACB8GLQ3_PSICU</name>
<organism evidence="1 2">
    <name type="scientific">Psilocybe cubensis</name>
    <name type="common">Psychedelic mushroom</name>
    <name type="synonym">Stropharia cubensis</name>
    <dbReference type="NCBI Taxonomy" id="181762"/>
    <lineage>
        <taxon>Eukaryota</taxon>
        <taxon>Fungi</taxon>
        <taxon>Dikarya</taxon>
        <taxon>Basidiomycota</taxon>
        <taxon>Agaricomycotina</taxon>
        <taxon>Agaricomycetes</taxon>
        <taxon>Agaricomycetidae</taxon>
        <taxon>Agaricales</taxon>
        <taxon>Agaricineae</taxon>
        <taxon>Strophariaceae</taxon>
        <taxon>Psilocybe</taxon>
    </lineage>
</organism>
<comment type="caution">
    <text evidence="1">The sequence shown here is derived from an EMBL/GenBank/DDBJ whole genome shotgun (WGS) entry which is preliminary data.</text>
</comment>
<reference evidence="1" key="1">
    <citation type="submission" date="2021-10" db="EMBL/GenBank/DDBJ databases">
        <title>Psilocybe cubensis genome.</title>
        <authorList>
            <person name="Mckernan K.J."/>
            <person name="Crawford S."/>
            <person name="Trippe A."/>
            <person name="Kane L.T."/>
            <person name="Mclaughlin S."/>
        </authorList>
    </citation>
    <scope>NUCLEOTIDE SEQUENCE</scope>
    <source>
        <strain evidence="1">MGC-MH-2018</strain>
    </source>
</reference>